<dbReference type="PANTHER" id="PTHR46972">
    <property type="entry name" value="MONOOXYGENASE ASQM-RELATED"/>
    <property type="match status" value="1"/>
</dbReference>
<comment type="caution">
    <text evidence="6">The sequence shown here is derived from an EMBL/GenBank/DDBJ whole genome shotgun (WGS) entry which is preliminary data.</text>
</comment>
<feature type="domain" description="FAD-binding" evidence="5">
    <location>
        <begin position="7"/>
        <end position="351"/>
    </location>
</feature>
<dbReference type="Pfam" id="PF01494">
    <property type="entry name" value="FAD_binding_3"/>
    <property type="match status" value="1"/>
</dbReference>
<dbReference type="AlphaFoldDB" id="A0A1V9FEL1"/>
<name>A0A1V9FEL1_9BACT</name>
<dbReference type="GO" id="GO:0004497">
    <property type="term" value="F:monooxygenase activity"/>
    <property type="evidence" value="ECO:0007669"/>
    <property type="project" value="UniProtKB-KW"/>
</dbReference>
<dbReference type="Proteomes" id="UP000192796">
    <property type="component" value="Unassembled WGS sequence"/>
</dbReference>
<protein>
    <submittedName>
        <fullName evidence="6">2-polyprenyl-6-methoxyphenol hydroxylase</fullName>
    </submittedName>
</protein>
<accession>A0A1V9FEL1</accession>
<dbReference type="InterPro" id="IPR002938">
    <property type="entry name" value="FAD-bd"/>
</dbReference>
<dbReference type="EMBL" id="LVYD01000124">
    <property type="protein sequence ID" value="OQP56799.1"/>
    <property type="molecule type" value="Genomic_DNA"/>
</dbReference>
<evidence type="ECO:0000313" key="6">
    <source>
        <dbReference type="EMBL" id="OQP56799.1"/>
    </source>
</evidence>
<gene>
    <name evidence="6" type="ORF">A3860_09440</name>
</gene>
<dbReference type="RefSeq" id="WP_081155762.1">
    <property type="nucleotide sequence ID" value="NZ_LVYD01000124.1"/>
</dbReference>
<dbReference type="GO" id="GO:0071949">
    <property type="term" value="F:FAD binding"/>
    <property type="evidence" value="ECO:0007669"/>
    <property type="project" value="InterPro"/>
</dbReference>
<dbReference type="PANTHER" id="PTHR46972:SF1">
    <property type="entry name" value="FAD DEPENDENT OXIDOREDUCTASE DOMAIN-CONTAINING PROTEIN"/>
    <property type="match status" value="1"/>
</dbReference>
<dbReference type="STRING" id="1703345.A3860_09440"/>
<dbReference type="PRINTS" id="PR00420">
    <property type="entry name" value="RNGMNOXGNASE"/>
</dbReference>
<dbReference type="OrthoDB" id="9782160at2"/>
<reference evidence="6 7" key="1">
    <citation type="submission" date="2016-03" db="EMBL/GenBank/DDBJ databases">
        <title>Niastella vici sp. nov., isolated from farmland soil.</title>
        <authorList>
            <person name="Chen L."/>
            <person name="Wang D."/>
            <person name="Yang S."/>
            <person name="Wang G."/>
        </authorList>
    </citation>
    <scope>NUCLEOTIDE SEQUENCE [LARGE SCALE GENOMIC DNA]</scope>
    <source>
        <strain evidence="6 7">DJ57</strain>
    </source>
</reference>
<dbReference type="Gene3D" id="3.50.50.60">
    <property type="entry name" value="FAD/NAD(P)-binding domain"/>
    <property type="match status" value="1"/>
</dbReference>
<evidence type="ECO:0000256" key="4">
    <source>
        <dbReference type="ARBA" id="ARBA00023033"/>
    </source>
</evidence>
<keyword evidence="2" id="KW-0274">FAD</keyword>
<organism evidence="6 7">
    <name type="scientific">Niastella vici</name>
    <dbReference type="NCBI Taxonomy" id="1703345"/>
    <lineage>
        <taxon>Bacteria</taxon>
        <taxon>Pseudomonadati</taxon>
        <taxon>Bacteroidota</taxon>
        <taxon>Chitinophagia</taxon>
        <taxon>Chitinophagales</taxon>
        <taxon>Chitinophagaceae</taxon>
        <taxon>Niastella</taxon>
    </lineage>
</organism>
<keyword evidence="3" id="KW-0560">Oxidoreductase</keyword>
<keyword evidence="4" id="KW-0503">Monooxygenase</keyword>
<evidence type="ECO:0000259" key="5">
    <source>
        <dbReference type="Pfam" id="PF01494"/>
    </source>
</evidence>
<evidence type="ECO:0000256" key="3">
    <source>
        <dbReference type="ARBA" id="ARBA00023002"/>
    </source>
</evidence>
<evidence type="ECO:0000256" key="1">
    <source>
        <dbReference type="ARBA" id="ARBA00022630"/>
    </source>
</evidence>
<dbReference type="SUPFAM" id="SSF51905">
    <property type="entry name" value="FAD/NAD(P)-binding domain"/>
    <property type="match status" value="1"/>
</dbReference>
<evidence type="ECO:0000313" key="7">
    <source>
        <dbReference type="Proteomes" id="UP000192796"/>
    </source>
</evidence>
<keyword evidence="1" id="KW-0285">Flavoprotein</keyword>
<dbReference type="InterPro" id="IPR036188">
    <property type="entry name" value="FAD/NAD-bd_sf"/>
</dbReference>
<keyword evidence="7" id="KW-1185">Reference proteome</keyword>
<sequence>MLLANKQVAIIGGGPGGLTLGRLLQQQGVNVKVYERDKDRYVRQQGSTLDMHTDTGLKAITAAGLLDEFKKQYRPGADRVVVVNSQLEVLLDEHDDKNEKNFGDEHFRPEIDRGALRDMLIASLKEDNIVWNARFSAMTPDGTGWNIQFENGTSVYADLVIAADGANSKLRKYITDIPPVYSGVTAIEGNIQNAVVNAPKFWQLAKGGSLFALENGRTILFITKGDGTLAFLIGLKVAESWLANLGIDITNRASLAAWFKQEFASWHPEWNELLAADTLTIVPRPWYHFPTDQRWKPLSNLTIMGDAAHRMPAYAGEGANQALADALDLYEALCGDTFETIGQAIAAYEEKMCTRAGAITEMTLHFTAGFHEADNLQFFMEQFGGK</sequence>
<evidence type="ECO:0000256" key="2">
    <source>
        <dbReference type="ARBA" id="ARBA00022827"/>
    </source>
</evidence>
<proteinExistence type="predicted"/>